<dbReference type="GO" id="GO:0000049">
    <property type="term" value="F:tRNA binding"/>
    <property type="evidence" value="ECO:0007669"/>
    <property type="project" value="TreeGrafter"/>
</dbReference>
<keyword evidence="2" id="KW-0436">Ligase</keyword>
<dbReference type="Gene3D" id="3.30.930.10">
    <property type="entry name" value="Bira Bifunctional Protein, Domain 2"/>
    <property type="match status" value="1"/>
</dbReference>
<dbReference type="InterPro" id="IPR004364">
    <property type="entry name" value="Aa-tRNA-synt_II"/>
</dbReference>
<dbReference type="EMBL" id="LAJX01000167">
    <property type="protein sequence ID" value="KJV05839.1"/>
    <property type="molecule type" value="Genomic_DNA"/>
</dbReference>
<dbReference type="Pfam" id="PF00152">
    <property type="entry name" value="tRNA-synt_2"/>
    <property type="match status" value="1"/>
</dbReference>
<dbReference type="NCBIfam" id="TIGR00462">
    <property type="entry name" value="genX"/>
    <property type="match status" value="1"/>
</dbReference>
<evidence type="ECO:0000259" key="6">
    <source>
        <dbReference type="PROSITE" id="PS50862"/>
    </source>
</evidence>
<accession>A0A0F3IJV6</accession>
<reference evidence="8" key="1">
    <citation type="submission" date="2015-03" db="EMBL/GenBank/DDBJ databases">
        <title>Draft genome sequence of a novel methanotroph (Sn10-6) isolated from flooded ricefield rhizosphere in India.</title>
        <authorList>
            <person name="Pandit P.S."/>
            <person name="Pore S.D."/>
            <person name="Arora P."/>
            <person name="Kapse N.G."/>
            <person name="Dhakephalkar P.K."/>
            <person name="Rahalkar M.C."/>
        </authorList>
    </citation>
    <scope>NUCLEOTIDE SEQUENCE [LARGE SCALE GENOMIC DNA]</scope>
    <source>
        <strain evidence="8">Sn10-6</strain>
    </source>
</reference>
<dbReference type="GO" id="GO:0005829">
    <property type="term" value="C:cytosol"/>
    <property type="evidence" value="ECO:0007669"/>
    <property type="project" value="TreeGrafter"/>
</dbReference>
<comment type="catalytic activity">
    <reaction evidence="5">
        <text>D-beta-lysine + L-lysyl-[protein] + ATP = N(6)-((3R)-3,6-diaminohexanoyl)-L-lysyl-[protein] + AMP + diphosphate + H(+)</text>
        <dbReference type="Rhea" id="RHEA:83435"/>
        <dbReference type="Rhea" id="RHEA-COMP:9752"/>
        <dbReference type="Rhea" id="RHEA-COMP:20131"/>
        <dbReference type="ChEBI" id="CHEBI:15378"/>
        <dbReference type="ChEBI" id="CHEBI:29969"/>
        <dbReference type="ChEBI" id="CHEBI:30616"/>
        <dbReference type="ChEBI" id="CHEBI:33019"/>
        <dbReference type="ChEBI" id="CHEBI:84138"/>
        <dbReference type="ChEBI" id="CHEBI:156053"/>
        <dbReference type="ChEBI" id="CHEBI:456215"/>
    </reaction>
    <physiologicalReaction direction="left-to-right" evidence="5">
        <dbReference type="Rhea" id="RHEA:83436"/>
    </physiologicalReaction>
</comment>
<dbReference type="InterPro" id="IPR018149">
    <property type="entry name" value="Lys-tRNA-synth_II_C"/>
</dbReference>
<dbReference type="NCBIfam" id="NF006828">
    <property type="entry name" value="PRK09350.1"/>
    <property type="match status" value="1"/>
</dbReference>
<dbReference type="FunFam" id="3.30.930.10:FF:000017">
    <property type="entry name" value="Elongation factor P--(R)-beta-lysine ligase"/>
    <property type="match status" value="1"/>
</dbReference>
<keyword evidence="8" id="KW-1185">Reference proteome</keyword>
<evidence type="ECO:0000313" key="8">
    <source>
        <dbReference type="Proteomes" id="UP000033684"/>
    </source>
</evidence>
<dbReference type="OrthoDB" id="9802326at2"/>
<feature type="domain" description="Aminoacyl-transfer RNA synthetases class-II family profile" evidence="6">
    <location>
        <begin position="12"/>
        <end position="321"/>
    </location>
</feature>
<dbReference type="GO" id="GO:0004824">
    <property type="term" value="F:lysine-tRNA ligase activity"/>
    <property type="evidence" value="ECO:0007669"/>
    <property type="project" value="InterPro"/>
</dbReference>
<dbReference type="PANTHER" id="PTHR42918:SF6">
    <property type="entry name" value="ELONGATION FACTOR P--(R)-BETA-LYSINE LIGASE"/>
    <property type="match status" value="1"/>
</dbReference>
<evidence type="ECO:0000256" key="3">
    <source>
        <dbReference type="ARBA" id="ARBA00022741"/>
    </source>
</evidence>
<dbReference type="InterPro" id="IPR004525">
    <property type="entry name" value="EpmA"/>
</dbReference>
<dbReference type="PANTHER" id="PTHR42918">
    <property type="entry name" value="LYSYL-TRNA SYNTHETASE"/>
    <property type="match status" value="1"/>
</dbReference>
<gene>
    <name evidence="7" type="ORF">VZ94_15215</name>
</gene>
<dbReference type="InterPro" id="IPR006195">
    <property type="entry name" value="aa-tRNA-synth_II"/>
</dbReference>
<reference evidence="7 8" key="2">
    <citation type="journal article" date="2016" name="Microb. Ecol.">
        <title>Genome Characteristics of a Novel Type I Methanotroph (Sn10-6) Isolated from a Flooded Indian Rice Field.</title>
        <authorList>
            <person name="Rahalkar M.C."/>
            <person name="Pandit P.S."/>
            <person name="Dhakephalkar P.K."/>
            <person name="Pore S."/>
            <person name="Arora P."/>
            <person name="Kapse N."/>
        </authorList>
    </citation>
    <scope>NUCLEOTIDE SEQUENCE [LARGE SCALE GENOMIC DNA]</scope>
    <source>
        <strain evidence="7 8">Sn10-6</strain>
    </source>
</reference>
<name>A0A0F3IJV6_9GAMM</name>
<dbReference type="Proteomes" id="UP000033684">
    <property type="component" value="Unassembled WGS sequence"/>
</dbReference>
<dbReference type="InterPro" id="IPR045864">
    <property type="entry name" value="aa-tRNA-synth_II/BPL/LPL"/>
</dbReference>
<evidence type="ECO:0000256" key="4">
    <source>
        <dbReference type="ARBA" id="ARBA00022840"/>
    </source>
</evidence>
<dbReference type="PROSITE" id="PS50862">
    <property type="entry name" value="AA_TRNA_LIGASE_II"/>
    <property type="match status" value="1"/>
</dbReference>
<comment type="caution">
    <text evidence="7">The sequence shown here is derived from an EMBL/GenBank/DDBJ whole genome shotgun (WGS) entry which is preliminary data.</text>
</comment>
<dbReference type="AlphaFoldDB" id="A0A0F3IJV6"/>
<dbReference type="SUPFAM" id="SSF55681">
    <property type="entry name" value="Class II aaRS and biotin synthetases"/>
    <property type="match status" value="1"/>
</dbReference>
<comment type="subunit">
    <text evidence="1">Homodimer.</text>
</comment>
<evidence type="ECO:0000256" key="1">
    <source>
        <dbReference type="ARBA" id="ARBA00011738"/>
    </source>
</evidence>
<protein>
    <recommendedName>
        <fullName evidence="6">Aminoacyl-transfer RNA synthetases class-II family profile domain-containing protein</fullName>
    </recommendedName>
</protein>
<evidence type="ECO:0000313" key="7">
    <source>
        <dbReference type="EMBL" id="KJV05839.1"/>
    </source>
</evidence>
<dbReference type="GO" id="GO:0006430">
    <property type="term" value="P:lysyl-tRNA aminoacylation"/>
    <property type="evidence" value="ECO:0007669"/>
    <property type="project" value="InterPro"/>
</dbReference>
<dbReference type="GO" id="GO:0005524">
    <property type="term" value="F:ATP binding"/>
    <property type="evidence" value="ECO:0007669"/>
    <property type="project" value="UniProtKB-KW"/>
</dbReference>
<keyword evidence="4" id="KW-0067">ATP-binding</keyword>
<organism evidence="7 8">
    <name type="scientific">Methylocucumis oryzae</name>
    <dbReference type="NCBI Taxonomy" id="1632867"/>
    <lineage>
        <taxon>Bacteria</taxon>
        <taxon>Pseudomonadati</taxon>
        <taxon>Pseudomonadota</taxon>
        <taxon>Gammaproteobacteria</taxon>
        <taxon>Methylococcales</taxon>
        <taxon>Methylococcaceae</taxon>
        <taxon>Methylocucumis</taxon>
    </lineage>
</organism>
<dbReference type="PRINTS" id="PR00982">
    <property type="entry name" value="TRNASYNTHLYS"/>
</dbReference>
<keyword evidence="3" id="KW-0547">Nucleotide-binding</keyword>
<proteinExistence type="predicted"/>
<sequence>MSVLWQPACELDALRLRAQLLQAIRQFFQQRGVLEVETPLLCQAVATDPQLDFFTTRFHLTPHQQTLYLQTSPEFAMKRLLAAGSGCIFQICKAFRNGETGRMHNPEFTLLEWYRVGFDLAALMDEVAELLLTLLAPVGITHCERISYVNVFVEHTGLNPLVFDSEAYHAYVNSHGFADASTLCGENHALWLDFLFSHCVQPLLGLGQVTLVYGYPALQSSLARLNSDDARVTERVEVFVSGVELGNGYEELTDAVEQERRFNHEVAARQQQGLAPVIKDQRLLAALQSGLPACSGIAIGVDRLLMLVSGLSHIDAVLAFPIARA</sequence>
<dbReference type="PATRIC" id="fig|1632867.3.peg.1652"/>
<evidence type="ECO:0000256" key="5">
    <source>
        <dbReference type="ARBA" id="ARBA00052794"/>
    </source>
</evidence>
<evidence type="ECO:0000256" key="2">
    <source>
        <dbReference type="ARBA" id="ARBA00022598"/>
    </source>
</evidence>